<sequence>MHIEYRTTKKSIYYKSLFDLLSCQMRLVRFYPTLAWTTPILVSKLHEIPTVTVREVTYFFARVFKGHGCCNVPANATRLSTHLPPTRIAFDVSAGADPGFSHVGIVLDDVAGRMVFSGISRFLLPLHSGAAPYLPRFILVGSQGHVVTGGSNFPTPRTRSGDVIITSEAIESWFVLTIRTRITKVVPELRNPEWLGQIRKRHQQPMERRRVSALPAECMAVVLGVSEEIWTALNIELLRAYEGEMSHRGPGVLGGSSIGDKDWNVLATGCSPLHIPHDQWYCTSAKPILAVGSVAWPPRSPDLTPLDYCQRPAKFELLFRDVLAVHPFSFNYRLKASFQKLPSIQCLGGWLKTDVHRQKVQIREELIARVLNSHHLYSYLLYGSHPCQFHTAVPLTRLRVEPIALDFHQGEPCSKPGRVTPGFSQAGIVPDDAAGRLLLVHVTIAEHKAYSSKVVAAEQVAGATVIVGCSPCRRREVGARAAIVESAGGVAEAPPPSTYKPREGEAMARAGRQPAGARQTPANHVGARGGAGRRALPAGVIHRWLPPSHRLHLGRRPVQRVARRSEGASGARVSVVLISPALPFLKRAKNIRVGGALDWLLSQRVTNVTPHLAVWQSLLVSLQVCHWLRVIQVVSNESLSSCKGDFSVHFLDIYLVMKSRNFPISTYHSGVAAPFVSAYPLSAKDCSHLNRALFEISLRKMSLCRPADILMGTLNDMGPVKLRETPETGIARDWLLRAAKGFPIGWSASRRVIYQALIIEQRSYILLACGAEVRAEELNSFRETRESLGVRHVPLTGSLFICFRLAYLGHARATVFWRDTRNSTSHALGTHALRI</sequence>
<dbReference type="EMBL" id="JARBHB010000012">
    <property type="protein sequence ID" value="KAJ8871487.1"/>
    <property type="molecule type" value="Genomic_DNA"/>
</dbReference>
<proteinExistence type="predicted"/>
<evidence type="ECO:0000313" key="1">
    <source>
        <dbReference type="EMBL" id="KAJ8871487.1"/>
    </source>
</evidence>
<evidence type="ECO:0000313" key="2">
    <source>
        <dbReference type="Proteomes" id="UP001159363"/>
    </source>
</evidence>
<gene>
    <name evidence="1" type="ORF">PR048_027809</name>
</gene>
<accession>A0ABQ9GHI2</accession>
<reference evidence="1 2" key="1">
    <citation type="submission" date="2023-02" db="EMBL/GenBank/DDBJ databases">
        <title>LHISI_Scaffold_Assembly.</title>
        <authorList>
            <person name="Stuart O.P."/>
            <person name="Cleave R."/>
            <person name="Magrath M.J.L."/>
            <person name="Mikheyev A.S."/>
        </authorList>
    </citation>
    <scope>NUCLEOTIDE SEQUENCE [LARGE SCALE GENOMIC DNA]</scope>
    <source>
        <strain evidence="1">Daus_M_001</strain>
        <tissue evidence="1">Leg muscle</tissue>
    </source>
</reference>
<dbReference type="Proteomes" id="UP001159363">
    <property type="component" value="Chromosome 11"/>
</dbReference>
<organism evidence="1 2">
    <name type="scientific">Dryococelus australis</name>
    <dbReference type="NCBI Taxonomy" id="614101"/>
    <lineage>
        <taxon>Eukaryota</taxon>
        <taxon>Metazoa</taxon>
        <taxon>Ecdysozoa</taxon>
        <taxon>Arthropoda</taxon>
        <taxon>Hexapoda</taxon>
        <taxon>Insecta</taxon>
        <taxon>Pterygota</taxon>
        <taxon>Neoptera</taxon>
        <taxon>Polyneoptera</taxon>
        <taxon>Phasmatodea</taxon>
        <taxon>Verophasmatodea</taxon>
        <taxon>Anareolatae</taxon>
        <taxon>Phasmatidae</taxon>
        <taxon>Eurycanthinae</taxon>
        <taxon>Dryococelus</taxon>
    </lineage>
</organism>
<protein>
    <submittedName>
        <fullName evidence="1">Uncharacterized protein</fullName>
    </submittedName>
</protein>
<comment type="caution">
    <text evidence="1">The sequence shown here is derived from an EMBL/GenBank/DDBJ whole genome shotgun (WGS) entry which is preliminary data.</text>
</comment>
<keyword evidence="2" id="KW-1185">Reference proteome</keyword>
<name>A0ABQ9GHI2_9NEOP</name>